<dbReference type="RefSeq" id="WP_108346050.1">
    <property type="nucleotide sequence ID" value="NZ_PYXZ01000010.1"/>
</dbReference>
<organism evidence="1 2">
    <name type="scientific">Nocardioides currus</name>
    <dbReference type="NCBI Taxonomy" id="2133958"/>
    <lineage>
        <taxon>Bacteria</taxon>
        <taxon>Bacillati</taxon>
        <taxon>Actinomycetota</taxon>
        <taxon>Actinomycetes</taxon>
        <taxon>Propionibacteriales</taxon>
        <taxon>Nocardioidaceae</taxon>
        <taxon>Nocardioides</taxon>
    </lineage>
</organism>
<dbReference type="EMBL" id="PYXZ01000010">
    <property type="protein sequence ID" value="PUA79480.1"/>
    <property type="molecule type" value="Genomic_DNA"/>
</dbReference>
<comment type="caution">
    <text evidence="1">The sequence shown here is derived from an EMBL/GenBank/DDBJ whole genome shotgun (WGS) entry which is preliminary data.</text>
</comment>
<protein>
    <submittedName>
        <fullName evidence="1">Uncharacterized protein</fullName>
    </submittedName>
</protein>
<dbReference type="AlphaFoldDB" id="A0A2R7YSW5"/>
<gene>
    <name evidence="1" type="ORF">C7S10_19100</name>
</gene>
<sequence>MSRFDQEITRHYVSAGTNSRDLDARRVARAVFVRDTVRALYDADKKFGIDPADNGSLAELVDAAEEHLEHIATDVSQRSVMAPPNPGGDTE</sequence>
<accession>A0A2R7YSW5</accession>
<proteinExistence type="predicted"/>
<dbReference type="OrthoDB" id="3786263at2"/>
<evidence type="ECO:0000313" key="2">
    <source>
        <dbReference type="Proteomes" id="UP000244867"/>
    </source>
</evidence>
<reference evidence="1 2" key="1">
    <citation type="submission" date="2018-03" db="EMBL/GenBank/DDBJ databases">
        <authorList>
            <person name="Keele B.F."/>
        </authorList>
    </citation>
    <scope>NUCLEOTIDE SEQUENCE [LARGE SCALE GENOMIC DNA]</scope>
    <source>
        <strain evidence="1 2">IB-3</strain>
    </source>
</reference>
<keyword evidence="2" id="KW-1185">Reference proteome</keyword>
<dbReference type="Proteomes" id="UP000244867">
    <property type="component" value="Unassembled WGS sequence"/>
</dbReference>
<name>A0A2R7YSW5_9ACTN</name>
<evidence type="ECO:0000313" key="1">
    <source>
        <dbReference type="EMBL" id="PUA79480.1"/>
    </source>
</evidence>